<sequence length="111" mass="12608">MASTIRKTRVEDDSEDALIRECKEETDCGDCEAPDWIKPDGTRTNPPNDTVAIVVDMRNNVGAVLIHERRDGKYKGGVGTEDQGYMVMVPWSNDWYYYSIGSTRLAYIKKK</sequence>
<proteinExistence type="predicted"/>
<evidence type="ECO:0000313" key="1">
    <source>
        <dbReference type="EMBL" id="OCL12970.1"/>
    </source>
</evidence>
<dbReference type="AlphaFoldDB" id="A0A8E2F9B4"/>
<name>A0A8E2F9B4_9PEZI</name>
<evidence type="ECO:0000313" key="2">
    <source>
        <dbReference type="Proteomes" id="UP000250140"/>
    </source>
</evidence>
<gene>
    <name evidence="1" type="ORF">AOQ84DRAFT_131021</name>
</gene>
<dbReference type="EMBL" id="KV748803">
    <property type="protein sequence ID" value="OCL12970.1"/>
    <property type="molecule type" value="Genomic_DNA"/>
</dbReference>
<protein>
    <submittedName>
        <fullName evidence="1">Uncharacterized protein</fullName>
    </submittedName>
</protein>
<dbReference type="OrthoDB" id="5228066at2759"/>
<keyword evidence="2" id="KW-1185">Reference proteome</keyword>
<accession>A0A8E2F9B4</accession>
<dbReference type="Proteomes" id="UP000250140">
    <property type="component" value="Unassembled WGS sequence"/>
</dbReference>
<reference evidence="1 2" key="1">
    <citation type="journal article" date="2016" name="Nat. Commun.">
        <title>Ectomycorrhizal ecology is imprinted in the genome of the dominant symbiotic fungus Cenococcum geophilum.</title>
        <authorList>
            <consortium name="DOE Joint Genome Institute"/>
            <person name="Peter M."/>
            <person name="Kohler A."/>
            <person name="Ohm R.A."/>
            <person name="Kuo A."/>
            <person name="Krutzmann J."/>
            <person name="Morin E."/>
            <person name="Arend M."/>
            <person name="Barry K.W."/>
            <person name="Binder M."/>
            <person name="Choi C."/>
            <person name="Clum A."/>
            <person name="Copeland A."/>
            <person name="Grisel N."/>
            <person name="Haridas S."/>
            <person name="Kipfer T."/>
            <person name="LaButti K."/>
            <person name="Lindquist E."/>
            <person name="Lipzen A."/>
            <person name="Maire R."/>
            <person name="Meier B."/>
            <person name="Mihaltcheva S."/>
            <person name="Molinier V."/>
            <person name="Murat C."/>
            <person name="Poggeler S."/>
            <person name="Quandt C.A."/>
            <person name="Sperisen C."/>
            <person name="Tritt A."/>
            <person name="Tisserant E."/>
            <person name="Crous P.W."/>
            <person name="Henrissat B."/>
            <person name="Nehls U."/>
            <person name="Egli S."/>
            <person name="Spatafora J.W."/>
            <person name="Grigoriev I.V."/>
            <person name="Martin F.M."/>
        </authorList>
    </citation>
    <scope>NUCLEOTIDE SEQUENCE [LARGE SCALE GENOMIC DNA]</scope>
    <source>
        <strain evidence="1 2">CBS 207.34</strain>
    </source>
</reference>
<organism evidence="1 2">
    <name type="scientific">Glonium stellatum</name>
    <dbReference type="NCBI Taxonomy" id="574774"/>
    <lineage>
        <taxon>Eukaryota</taxon>
        <taxon>Fungi</taxon>
        <taxon>Dikarya</taxon>
        <taxon>Ascomycota</taxon>
        <taxon>Pezizomycotina</taxon>
        <taxon>Dothideomycetes</taxon>
        <taxon>Pleosporomycetidae</taxon>
        <taxon>Gloniales</taxon>
        <taxon>Gloniaceae</taxon>
        <taxon>Glonium</taxon>
    </lineage>
</organism>